<dbReference type="AlphaFoldDB" id="A0A1F6GR93"/>
<evidence type="ECO:0000256" key="13">
    <source>
        <dbReference type="ARBA" id="ARBA00025217"/>
    </source>
</evidence>
<dbReference type="NCBIfam" id="TIGR00392">
    <property type="entry name" value="ileS"/>
    <property type="match status" value="1"/>
</dbReference>
<dbReference type="InterPro" id="IPR014729">
    <property type="entry name" value="Rossmann-like_a/b/a_fold"/>
</dbReference>
<dbReference type="InterPro" id="IPR009080">
    <property type="entry name" value="tRNAsynth_Ia_anticodon-bd"/>
</dbReference>
<evidence type="ECO:0000256" key="7">
    <source>
        <dbReference type="ARBA" id="ARBA00022723"/>
    </source>
</evidence>
<comment type="catalytic activity">
    <reaction evidence="14 15">
        <text>tRNA(Ile) + L-isoleucine + ATP = L-isoleucyl-tRNA(Ile) + AMP + diphosphate</text>
        <dbReference type="Rhea" id="RHEA:11060"/>
        <dbReference type="Rhea" id="RHEA-COMP:9666"/>
        <dbReference type="Rhea" id="RHEA-COMP:9695"/>
        <dbReference type="ChEBI" id="CHEBI:30616"/>
        <dbReference type="ChEBI" id="CHEBI:33019"/>
        <dbReference type="ChEBI" id="CHEBI:58045"/>
        <dbReference type="ChEBI" id="CHEBI:78442"/>
        <dbReference type="ChEBI" id="CHEBI:78528"/>
        <dbReference type="ChEBI" id="CHEBI:456215"/>
        <dbReference type="EC" id="6.1.1.5"/>
    </reaction>
</comment>
<feature type="domain" description="Aminoacyl-tRNA synthetase class Ia" evidence="16">
    <location>
        <begin position="18"/>
        <end position="630"/>
    </location>
</feature>
<evidence type="ECO:0000256" key="14">
    <source>
        <dbReference type="ARBA" id="ARBA00048359"/>
    </source>
</evidence>
<dbReference type="PANTHER" id="PTHR42780:SF1">
    <property type="entry name" value="ISOLEUCINE--TRNA LIGASE, CYTOPLASMIC"/>
    <property type="match status" value="1"/>
</dbReference>
<dbReference type="InterPro" id="IPR023586">
    <property type="entry name" value="Ile-tRNA-ligase_type2"/>
</dbReference>
<dbReference type="HAMAP" id="MF_02003">
    <property type="entry name" value="Ile_tRNA_synth_type2"/>
    <property type="match status" value="1"/>
</dbReference>
<dbReference type="GO" id="GO:0000049">
    <property type="term" value="F:tRNA binding"/>
    <property type="evidence" value="ECO:0007669"/>
    <property type="project" value="InterPro"/>
</dbReference>
<reference evidence="18 19" key="1">
    <citation type="journal article" date="2016" name="Nat. Commun.">
        <title>Thousands of microbial genomes shed light on interconnected biogeochemical processes in an aquifer system.</title>
        <authorList>
            <person name="Anantharaman K."/>
            <person name="Brown C.T."/>
            <person name="Hug L.A."/>
            <person name="Sharon I."/>
            <person name="Castelle C.J."/>
            <person name="Probst A.J."/>
            <person name="Thomas B.C."/>
            <person name="Singh A."/>
            <person name="Wilkins M.J."/>
            <person name="Karaoz U."/>
            <person name="Brodie E.L."/>
            <person name="Williams K.H."/>
            <person name="Hubbard S.S."/>
            <person name="Banfield J.F."/>
        </authorList>
    </citation>
    <scope>NUCLEOTIDE SEQUENCE [LARGE SCALE GENOMIC DNA]</scope>
</reference>
<dbReference type="Pfam" id="PF00133">
    <property type="entry name" value="tRNA-synt_1"/>
    <property type="match status" value="1"/>
</dbReference>
<dbReference type="CDD" id="cd07961">
    <property type="entry name" value="Anticodon_Ia_Ile_ABEc"/>
    <property type="match status" value="1"/>
</dbReference>
<keyword evidence="6 15" id="KW-0436">Ligase</keyword>
<dbReference type="FunFam" id="3.40.50.620:FF:000063">
    <property type="entry name" value="Isoleucine--tRNA ligase"/>
    <property type="match status" value="1"/>
</dbReference>
<dbReference type="GO" id="GO:0005524">
    <property type="term" value="F:ATP binding"/>
    <property type="evidence" value="ECO:0007669"/>
    <property type="project" value="UniProtKB-UniRule"/>
</dbReference>
<evidence type="ECO:0000256" key="10">
    <source>
        <dbReference type="ARBA" id="ARBA00022840"/>
    </source>
</evidence>
<evidence type="ECO:0000256" key="1">
    <source>
        <dbReference type="ARBA" id="ARBA00001947"/>
    </source>
</evidence>
<dbReference type="EMBL" id="MFNF01000044">
    <property type="protein sequence ID" value="OGH00579.1"/>
    <property type="molecule type" value="Genomic_DNA"/>
</dbReference>
<evidence type="ECO:0000256" key="9">
    <source>
        <dbReference type="ARBA" id="ARBA00022833"/>
    </source>
</evidence>
<dbReference type="GO" id="GO:0005737">
    <property type="term" value="C:cytoplasm"/>
    <property type="evidence" value="ECO:0007669"/>
    <property type="project" value="UniProtKB-SubCell"/>
</dbReference>
<dbReference type="CDD" id="cd00818">
    <property type="entry name" value="IleRS_core"/>
    <property type="match status" value="1"/>
</dbReference>
<dbReference type="InterPro" id="IPR009008">
    <property type="entry name" value="Val/Leu/Ile-tRNA-synth_edit"/>
</dbReference>
<feature type="domain" description="Methionyl/Valyl/Leucyl/Isoleucyl-tRNA synthetase anticodon-binding" evidence="17">
    <location>
        <begin position="680"/>
        <end position="827"/>
    </location>
</feature>
<evidence type="ECO:0000259" key="17">
    <source>
        <dbReference type="Pfam" id="PF08264"/>
    </source>
</evidence>
<dbReference type="SUPFAM" id="SSF47323">
    <property type="entry name" value="Anticodon-binding domain of a subclass of class I aminoacyl-tRNA synthetases"/>
    <property type="match status" value="1"/>
</dbReference>
<name>A0A1F6GR93_9PROT</name>
<evidence type="ECO:0000256" key="4">
    <source>
        <dbReference type="ARBA" id="ARBA00011245"/>
    </source>
</evidence>
<keyword evidence="10 15" id="KW-0067">ATP-binding</keyword>
<comment type="subunit">
    <text evidence="4 15">Monomer.</text>
</comment>
<dbReference type="Pfam" id="PF08264">
    <property type="entry name" value="Anticodon_1"/>
    <property type="match status" value="1"/>
</dbReference>
<evidence type="ECO:0000256" key="3">
    <source>
        <dbReference type="ARBA" id="ARBA00007078"/>
    </source>
</evidence>
<evidence type="ECO:0000256" key="5">
    <source>
        <dbReference type="ARBA" id="ARBA00022490"/>
    </source>
</evidence>
<comment type="subcellular location">
    <subcellularLocation>
        <location evidence="2 15">Cytoplasm</location>
    </subcellularLocation>
</comment>
<dbReference type="Gene3D" id="3.40.50.620">
    <property type="entry name" value="HUPs"/>
    <property type="match status" value="2"/>
</dbReference>
<evidence type="ECO:0000256" key="12">
    <source>
        <dbReference type="ARBA" id="ARBA00023146"/>
    </source>
</evidence>
<feature type="short sequence motif" description="'KMSKS' region" evidence="15">
    <location>
        <begin position="592"/>
        <end position="596"/>
    </location>
</feature>
<keyword evidence="5 15" id="KW-0963">Cytoplasm</keyword>
<keyword evidence="12 15" id="KW-0030">Aminoacyl-tRNA synthetase</keyword>
<dbReference type="FunFam" id="3.40.50.620:FF:000133">
    <property type="entry name" value="Isoleucyl-tRNA synthetase, cytoplasmic"/>
    <property type="match status" value="1"/>
</dbReference>
<keyword evidence="7 15" id="KW-0479">Metal-binding</keyword>
<dbReference type="InterPro" id="IPR013155">
    <property type="entry name" value="M/V/L/I-tRNA-synth_anticd-bd"/>
</dbReference>
<evidence type="ECO:0000256" key="6">
    <source>
        <dbReference type="ARBA" id="ARBA00022598"/>
    </source>
</evidence>
<dbReference type="PANTHER" id="PTHR42780">
    <property type="entry name" value="SOLEUCYL-TRNA SYNTHETASE"/>
    <property type="match status" value="1"/>
</dbReference>
<dbReference type="SUPFAM" id="SSF52374">
    <property type="entry name" value="Nucleotidylyl transferase"/>
    <property type="match status" value="1"/>
</dbReference>
<comment type="domain">
    <text evidence="15">IleRS has two distinct active sites: one for aminoacylation and one for editing. The misactivated valine is translocated from the active site to the editing site, which sterically excludes the correctly activated isoleucine. The single editing site contains two valyl binding pockets, one specific for each substrate (Val-AMP or Val-tRNA(Ile)).</text>
</comment>
<evidence type="ECO:0000313" key="19">
    <source>
        <dbReference type="Proteomes" id="UP000177583"/>
    </source>
</evidence>
<dbReference type="Gene3D" id="1.10.730.10">
    <property type="entry name" value="Isoleucyl-tRNA Synthetase, Domain 1"/>
    <property type="match status" value="1"/>
</dbReference>
<dbReference type="GO" id="GO:0008270">
    <property type="term" value="F:zinc ion binding"/>
    <property type="evidence" value="ECO:0007669"/>
    <property type="project" value="UniProtKB-UniRule"/>
</dbReference>
<dbReference type="PRINTS" id="PR00984">
    <property type="entry name" value="TRNASYNTHILE"/>
</dbReference>
<organism evidence="18 19">
    <name type="scientific">Candidatus Lambdaproteobacteria bacterium RIFOXYD2_FULL_56_26</name>
    <dbReference type="NCBI Taxonomy" id="1817773"/>
    <lineage>
        <taxon>Bacteria</taxon>
        <taxon>Pseudomonadati</taxon>
        <taxon>Pseudomonadota</taxon>
        <taxon>Candidatus Lambdaproteobacteria</taxon>
    </lineage>
</organism>
<dbReference type="InterPro" id="IPR002300">
    <property type="entry name" value="aa-tRNA-synth_Ia"/>
</dbReference>
<evidence type="ECO:0000256" key="8">
    <source>
        <dbReference type="ARBA" id="ARBA00022741"/>
    </source>
</evidence>
<dbReference type="Proteomes" id="UP000177583">
    <property type="component" value="Unassembled WGS sequence"/>
</dbReference>
<dbReference type="PROSITE" id="PS00178">
    <property type="entry name" value="AA_TRNA_LIGASE_I"/>
    <property type="match status" value="1"/>
</dbReference>
<accession>A0A1F6GR93</accession>
<dbReference type="SUPFAM" id="SSF50677">
    <property type="entry name" value="ValRS/IleRS/LeuRS editing domain"/>
    <property type="match status" value="1"/>
</dbReference>
<dbReference type="EC" id="6.1.1.5" evidence="15"/>
<comment type="similarity">
    <text evidence="3 15">Belongs to the class-I aminoacyl-tRNA synthetase family. IleS type 2 subfamily.</text>
</comment>
<evidence type="ECO:0000259" key="16">
    <source>
        <dbReference type="Pfam" id="PF00133"/>
    </source>
</evidence>
<comment type="caution">
    <text evidence="18">The sequence shown here is derived from an EMBL/GenBank/DDBJ whole genome shotgun (WGS) entry which is preliminary data.</text>
</comment>
<feature type="short sequence motif" description="'HIGH' region" evidence="15">
    <location>
        <begin position="48"/>
        <end position="58"/>
    </location>
</feature>
<evidence type="ECO:0000256" key="11">
    <source>
        <dbReference type="ARBA" id="ARBA00022917"/>
    </source>
</evidence>
<evidence type="ECO:0000256" key="15">
    <source>
        <dbReference type="HAMAP-Rule" id="MF_02003"/>
    </source>
</evidence>
<dbReference type="Pfam" id="PF19302">
    <property type="entry name" value="DUF5915"/>
    <property type="match status" value="1"/>
</dbReference>
<dbReference type="GO" id="GO:0006428">
    <property type="term" value="P:isoleucyl-tRNA aminoacylation"/>
    <property type="evidence" value="ECO:0007669"/>
    <property type="project" value="UniProtKB-UniRule"/>
</dbReference>
<comment type="cofactor">
    <cofactor evidence="1 15">
        <name>Zn(2+)</name>
        <dbReference type="ChEBI" id="CHEBI:29105"/>
    </cofactor>
</comment>
<protein>
    <recommendedName>
        <fullName evidence="15">Isoleucine--tRNA ligase</fullName>
        <ecNumber evidence="15">6.1.1.5</ecNumber>
    </recommendedName>
    <alternativeName>
        <fullName evidence="15">Isoleucyl-tRNA synthetase</fullName>
        <shortName evidence="15">IleRS</shortName>
    </alternativeName>
</protein>
<evidence type="ECO:0000313" key="18">
    <source>
        <dbReference type="EMBL" id="OGH00579.1"/>
    </source>
</evidence>
<dbReference type="GO" id="GO:0002161">
    <property type="term" value="F:aminoacyl-tRNA deacylase activity"/>
    <property type="evidence" value="ECO:0007669"/>
    <property type="project" value="InterPro"/>
</dbReference>
<dbReference type="GO" id="GO:0004822">
    <property type="term" value="F:isoleucine-tRNA ligase activity"/>
    <property type="evidence" value="ECO:0007669"/>
    <property type="project" value="UniProtKB-UniRule"/>
</dbReference>
<keyword evidence="9 15" id="KW-0862">Zinc</keyword>
<sequence>MFKPTSNKVQFPELEEAVLTLWDEIGAFAASINQRPASNTFYFYDGPPFATGLPHYGHLLASTIKDVVPRYQTMLGKRVERRFGWDCHGLPVEFEVEKDLGLKGKADIVEYGVDRFNEKCRSIVLRYAGEWRQTIRRMGRWVDMDNDYKTMDPEFMETIWWVFKELYQKGLIYESKKIVPYSPRLGTPLSNFEVNLGYQDVQDPAVTLRFKLTGEEANFLAWTTTPWTLPSNLGLTVHPDHDYVMVETAGERLVLAQALLSANLPKEAEYKVLWTKKGRELEGMEYEPLFPYFAGLAAEGCFRVFLGQYVTLDTGTGIVHTAPSFGEDDFLTGQKYKLPLVFPMDDNGHFNEEAKEYAGLFFKDADKEILKDLKHRGRIFKHETLTHAYPFCWRSGVPLMYRTIGSWFLDVEKIKDQMLTHNQEIHWKPEHIKDGRMGKWLEGARAWAISRNRYWGNPIPVWVCPACGQRHCVGSKAELEELCGSKVEDLHSHFIDPLTIPCPACKEPMRRTPEVLDCWFESGSMPYGQQHYPFENKAAFESLFPADFISEGIDQTRGWFYTLLVLSSALFDKPAFKNCIVSGMLLAEDGKKMSKSLKNYPDPKVMLDTYGADVVRLYMLNSGAIKAEELRFSETGLKETLRNTFIPLWNVLSFFTTYAAVDQYEGRFLEDASGLKNPLDRWIYSSLHHLITEVRAGMDDFDLNRSVAPFVGFIDLLTNWYVRRSRRRFWKSEDDQDKAQAYDTLYTVLHELSRVIAPFVPFLAENLYQVLRQENEPLSVHLCDFPVPKAQVVNRELEEEMAIILKAVNLGRALRAKHQLKIRQPLAKLTIVTQNQSLRGVLGQMQHLITEELNVKEVEIAGNEEALVHLSAKPNLKLLGPKLGKKLGLFREEVAKLSTTQIVAIQGGQRLTLDLGGEPFELGIEELFLERSERPGIFSVNEGDLTVALDSQLTPELIAEGLAREFVNKVQQTRKELDLNVTDRINITYSGTQELQQALALHADYLTQETLANQVTPLPSPAPGMTEWDLNGSPCFLGVERV</sequence>
<evidence type="ECO:0000256" key="2">
    <source>
        <dbReference type="ARBA" id="ARBA00004496"/>
    </source>
</evidence>
<dbReference type="InterPro" id="IPR033709">
    <property type="entry name" value="Anticodon_Ile_ABEc"/>
</dbReference>
<comment type="function">
    <text evidence="13 15">Catalyzes the attachment of isoleucine to tRNA(Ile). As IleRS can inadvertently accommodate and process structurally similar amino acids such as valine, to avoid such errors it has two additional distinct tRNA(Ile)-dependent editing activities. One activity is designated as 'pretransfer' editing and involves the hydrolysis of activated Val-AMP. The other activity is designated 'posttransfer' editing and involves deacylation of mischarged Val-tRNA(Ile).</text>
</comment>
<dbReference type="InterPro" id="IPR002301">
    <property type="entry name" value="Ile-tRNA-ligase"/>
</dbReference>
<feature type="binding site" evidence="15">
    <location>
        <position position="595"/>
    </location>
    <ligand>
        <name>ATP</name>
        <dbReference type="ChEBI" id="CHEBI:30616"/>
    </ligand>
</feature>
<gene>
    <name evidence="15" type="primary">ileS</name>
    <name evidence="18" type="ORF">A2557_12195</name>
</gene>
<keyword evidence="11 15" id="KW-0648">Protein biosynthesis</keyword>
<dbReference type="InterPro" id="IPR001412">
    <property type="entry name" value="aa-tRNA-synth_I_CS"/>
</dbReference>
<keyword evidence="8 15" id="KW-0547">Nucleotide-binding</keyword>
<proteinExistence type="inferred from homology"/>